<feature type="domain" description="RNA polymerase sigma factor 70 region 4 type 2" evidence="7">
    <location>
        <begin position="147"/>
        <end position="196"/>
    </location>
</feature>
<reference evidence="8" key="1">
    <citation type="submission" date="2019-11" db="EMBL/GenBank/DDBJ databases">
        <title>Microbial mats filling the niche in hypersaline microbial mats.</title>
        <authorList>
            <person name="Wong H.L."/>
            <person name="Macleod F.I."/>
            <person name="White R.A. III"/>
            <person name="Burns B.P."/>
        </authorList>
    </citation>
    <scope>NUCLEOTIDE SEQUENCE</scope>
    <source>
        <strain evidence="8">Bin_327</strain>
    </source>
</reference>
<comment type="similarity">
    <text evidence="1">Belongs to the sigma-70 factor family. ECF subfamily.</text>
</comment>
<feature type="region of interest" description="Disordered" evidence="5">
    <location>
        <begin position="1"/>
        <end position="27"/>
    </location>
</feature>
<dbReference type="Gene3D" id="1.10.10.10">
    <property type="entry name" value="Winged helix-like DNA-binding domain superfamily/Winged helix DNA-binding domain"/>
    <property type="match status" value="1"/>
</dbReference>
<protein>
    <submittedName>
        <fullName evidence="8">Sigma-70 family RNA polymerase sigma factor</fullName>
    </submittedName>
</protein>
<dbReference type="AlphaFoldDB" id="A0A9D5KAB0"/>
<proteinExistence type="inferred from homology"/>
<evidence type="ECO:0000259" key="6">
    <source>
        <dbReference type="Pfam" id="PF04542"/>
    </source>
</evidence>
<dbReference type="GO" id="GO:0016987">
    <property type="term" value="F:sigma factor activity"/>
    <property type="evidence" value="ECO:0007669"/>
    <property type="project" value="UniProtKB-KW"/>
</dbReference>
<evidence type="ECO:0000313" key="8">
    <source>
        <dbReference type="EMBL" id="MBD3364465.1"/>
    </source>
</evidence>
<accession>A0A9D5KAB0</accession>
<dbReference type="Pfam" id="PF08281">
    <property type="entry name" value="Sigma70_r4_2"/>
    <property type="match status" value="1"/>
</dbReference>
<evidence type="ECO:0000256" key="1">
    <source>
        <dbReference type="ARBA" id="ARBA00010641"/>
    </source>
</evidence>
<dbReference type="InterPro" id="IPR039425">
    <property type="entry name" value="RNA_pol_sigma-70-like"/>
</dbReference>
<dbReference type="SUPFAM" id="SSF88946">
    <property type="entry name" value="Sigma2 domain of RNA polymerase sigma factors"/>
    <property type="match status" value="1"/>
</dbReference>
<evidence type="ECO:0000256" key="5">
    <source>
        <dbReference type="SAM" id="MobiDB-lite"/>
    </source>
</evidence>
<gene>
    <name evidence="8" type="ORF">GF359_04550</name>
</gene>
<dbReference type="InterPro" id="IPR007627">
    <property type="entry name" value="RNA_pol_sigma70_r2"/>
</dbReference>
<dbReference type="GO" id="GO:0003677">
    <property type="term" value="F:DNA binding"/>
    <property type="evidence" value="ECO:0007669"/>
    <property type="project" value="InterPro"/>
</dbReference>
<comment type="caution">
    <text evidence="8">The sequence shown here is derived from an EMBL/GenBank/DDBJ whole genome shotgun (WGS) entry which is preliminary data.</text>
</comment>
<keyword evidence="3" id="KW-0731">Sigma factor</keyword>
<evidence type="ECO:0000256" key="2">
    <source>
        <dbReference type="ARBA" id="ARBA00023015"/>
    </source>
</evidence>
<dbReference type="InterPro" id="IPR013325">
    <property type="entry name" value="RNA_pol_sigma_r2"/>
</dbReference>
<dbReference type="GO" id="GO:0006352">
    <property type="term" value="P:DNA-templated transcription initiation"/>
    <property type="evidence" value="ECO:0007669"/>
    <property type="project" value="InterPro"/>
</dbReference>
<evidence type="ECO:0000259" key="7">
    <source>
        <dbReference type="Pfam" id="PF08281"/>
    </source>
</evidence>
<keyword evidence="2" id="KW-0805">Transcription regulation</keyword>
<organism evidence="8 9">
    <name type="scientific">candidate division WOR-3 bacterium</name>
    <dbReference type="NCBI Taxonomy" id="2052148"/>
    <lineage>
        <taxon>Bacteria</taxon>
        <taxon>Bacteria division WOR-3</taxon>
    </lineage>
</organism>
<evidence type="ECO:0000256" key="4">
    <source>
        <dbReference type="ARBA" id="ARBA00023163"/>
    </source>
</evidence>
<feature type="domain" description="RNA polymerase sigma-70 region 2" evidence="6">
    <location>
        <begin position="59"/>
        <end position="125"/>
    </location>
</feature>
<dbReference type="PANTHER" id="PTHR43133">
    <property type="entry name" value="RNA POLYMERASE ECF-TYPE SIGMA FACTO"/>
    <property type="match status" value="1"/>
</dbReference>
<dbReference type="InterPro" id="IPR036388">
    <property type="entry name" value="WH-like_DNA-bd_sf"/>
</dbReference>
<dbReference type="Gene3D" id="1.10.1740.10">
    <property type="match status" value="1"/>
</dbReference>
<dbReference type="PANTHER" id="PTHR43133:SF46">
    <property type="entry name" value="RNA POLYMERASE SIGMA-70 FACTOR ECF SUBFAMILY"/>
    <property type="match status" value="1"/>
</dbReference>
<dbReference type="InterPro" id="IPR013249">
    <property type="entry name" value="RNA_pol_sigma70_r4_t2"/>
</dbReference>
<evidence type="ECO:0000313" key="9">
    <source>
        <dbReference type="Proteomes" id="UP000630660"/>
    </source>
</evidence>
<evidence type="ECO:0000256" key="3">
    <source>
        <dbReference type="ARBA" id="ARBA00023082"/>
    </source>
</evidence>
<dbReference type="NCBIfam" id="TIGR02937">
    <property type="entry name" value="sigma70-ECF"/>
    <property type="match status" value="1"/>
</dbReference>
<dbReference type="InterPro" id="IPR013324">
    <property type="entry name" value="RNA_pol_sigma_r3/r4-like"/>
</dbReference>
<dbReference type="CDD" id="cd06171">
    <property type="entry name" value="Sigma70_r4"/>
    <property type="match status" value="1"/>
</dbReference>
<keyword evidence="4" id="KW-0804">Transcription</keyword>
<dbReference type="InterPro" id="IPR014284">
    <property type="entry name" value="RNA_pol_sigma-70_dom"/>
</dbReference>
<name>A0A9D5KAB0_UNCW3</name>
<sequence length="207" mass="23538">MKKVKKTPKSRKDANLSVPSNVKKGEMTSDGISATLTGIASGTDALDGARAREKALEKIYENHVPMVYNLCYRMLGNRADAQDATQDAFVKVYRNLDKFRGRAKLSTWIYRITMNHCIDRLRRKRLKTVQISEMQASPKRSHDTRIALEKAISDLSPSYRSVFILHDVQGFRHAEIAEILNITPGSSKSLLHRSRSILRKKLEGLRR</sequence>
<dbReference type="Pfam" id="PF04542">
    <property type="entry name" value="Sigma70_r2"/>
    <property type="match status" value="1"/>
</dbReference>
<dbReference type="SUPFAM" id="SSF88659">
    <property type="entry name" value="Sigma3 and sigma4 domains of RNA polymerase sigma factors"/>
    <property type="match status" value="1"/>
</dbReference>
<dbReference type="EMBL" id="WJKJ01000149">
    <property type="protein sequence ID" value="MBD3364465.1"/>
    <property type="molecule type" value="Genomic_DNA"/>
</dbReference>
<dbReference type="Proteomes" id="UP000630660">
    <property type="component" value="Unassembled WGS sequence"/>
</dbReference>